<protein>
    <submittedName>
        <fullName evidence="1">Alpha-amylase</fullName>
    </submittedName>
</protein>
<dbReference type="Proteomes" id="UP001058074">
    <property type="component" value="Unassembled WGS sequence"/>
</dbReference>
<evidence type="ECO:0000313" key="1">
    <source>
        <dbReference type="EMBL" id="GKX68096.1"/>
    </source>
</evidence>
<sequence>MSYTMHDSQNLWFRNPFGAVSTGTDVMIKFEGDNIDEVCLNIVHQDSRIENLVMDRYAKEGYINSWLFEKKINVGETEGLLFYFFKIKQGSNTFFYGNNQESLGGAGQTYDYNPKWYQITVYKKNIIPEWYKDGIIYQIFVDRFYNGNKNNKIENKKPNSFIYGSWNDRPIYVKNQSGAIERWDFYGGNLLGIIKKLMYIKSLGVNTIYLNPIFESVSSHKYDTGDYMSIDPMFGNDEIFKHLCEEAENLDIHIILDGVFSHTGADSRYFNKHGTYPELGAYQSKESPYYSWYNFSEHPNKYDCWWGFDNQPNVNELAPSYLDYIIYNENSVIKKWMSLGVFGWRLDVADELPDEFIKRLKSKIRELNDQSILLGEVWEDASNKISYGDRRKYFYGEELDGTTNYPLRELIINFLCNRIDSEMFKRRFISLKENYPPENFYSQMNIIGTHDTERILTVLNRECCDKGADLLKLAVTIQMTVPGVPLIYYGDEVGLLGEADPDNRRPYPWGFEDKDILIYYKRFTSLRKHSEVLKKGDIRFFYTHRDILAFERLYKRESIIILVNRNKSEVIKFDIGGIRGAFKNLFRNEEIHHSANGMLSMSLSPLGVDVLIKIKD</sequence>
<evidence type="ECO:0000313" key="2">
    <source>
        <dbReference type="Proteomes" id="UP001058074"/>
    </source>
</evidence>
<reference evidence="1" key="1">
    <citation type="journal article" date="2025" name="Int. J. Syst. Evol. Microbiol.">
        <title>Inconstantimicrobium mannanitabidum sp. nov., a novel member of the family Clostridiaceae isolated from anoxic soil under the treatment of reductive soil disinfestation.</title>
        <authorList>
            <person name="Ueki A."/>
            <person name="Tonouchi A."/>
            <person name="Honma S."/>
            <person name="Kaku N."/>
            <person name="Ueki K."/>
        </authorList>
    </citation>
    <scope>NUCLEOTIDE SEQUENCE</scope>
    <source>
        <strain evidence="1">TW13</strain>
    </source>
</reference>
<proteinExistence type="predicted"/>
<accession>A0ACB5RG73</accession>
<organism evidence="1 2">
    <name type="scientific">Inconstantimicrobium mannanitabidum</name>
    <dbReference type="NCBI Taxonomy" id="1604901"/>
    <lineage>
        <taxon>Bacteria</taxon>
        <taxon>Bacillati</taxon>
        <taxon>Bacillota</taxon>
        <taxon>Clostridia</taxon>
        <taxon>Eubacteriales</taxon>
        <taxon>Clostridiaceae</taxon>
        <taxon>Inconstantimicrobium</taxon>
    </lineage>
</organism>
<keyword evidence="2" id="KW-1185">Reference proteome</keyword>
<comment type="caution">
    <text evidence="1">The sequence shown here is derived from an EMBL/GenBank/DDBJ whole genome shotgun (WGS) entry which is preliminary data.</text>
</comment>
<gene>
    <name evidence="1" type="ORF">rsdtw13_33540</name>
</gene>
<dbReference type="EMBL" id="BROD01000001">
    <property type="protein sequence ID" value="GKX68096.1"/>
    <property type="molecule type" value="Genomic_DNA"/>
</dbReference>
<name>A0ACB5RG73_9CLOT</name>